<comment type="caution">
    <text evidence="2">The sequence shown here is derived from an EMBL/GenBank/DDBJ whole genome shotgun (WGS) entry which is preliminary data.</text>
</comment>
<sequence length="261" mass="30025">MGTIAEAVNRIILSCSSDQGIPLEECGGSTKDYGEEESMEPQGEEEGLEHDMQQEGESRVLELEERKGELREIDQDEDSIIDDFLSSLIKPLNDPNEPLPIDFERDMEVDFLQPPYYNMSDWEEEVSEEGTPVQEHIEWVAISPMSFIGPHQYGILETDYQLKIFLRLVHGGGKGVGCQVNPRFSKKIHSRLGVQAWCEVQLGDFRRMSGCYKGKLRACPSSLEHRDQQEREWETRTWDPGGPLKTKLGWRFKEEWKHKPP</sequence>
<proteinExistence type="predicted"/>
<evidence type="ECO:0000313" key="3">
    <source>
        <dbReference type="Proteomes" id="UP000289738"/>
    </source>
</evidence>
<keyword evidence="3" id="KW-1185">Reference proteome</keyword>
<evidence type="ECO:0000256" key="1">
    <source>
        <dbReference type="SAM" id="MobiDB-lite"/>
    </source>
</evidence>
<dbReference type="EMBL" id="SDMP01000016">
    <property type="protein sequence ID" value="RYR03588.1"/>
    <property type="molecule type" value="Genomic_DNA"/>
</dbReference>
<feature type="compositionally biased region" description="Acidic residues" evidence="1">
    <location>
        <begin position="34"/>
        <end position="48"/>
    </location>
</feature>
<reference evidence="2 3" key="1">
    <citation type="submission" date="2019-01" db="EMBL/GenBank/DDBJ databases">
        <title>Sequencing of cultivated peanut Arachis hypogaea provides insights into genome evolution and oil improvement.</title>
        <authorList>
            <person name="Chen X."/>
        </authorList>
    </citation>
    <scope>NUCLEOTIDE SEQUENCE [LARGE SCALE GENOMIC DNA]</scope>
    <source>
        <strain evidence="3">cv. Fuhuasheng</strain>
        <tissue evidence="2">Leaves</tissue>
    </source>
</reference>
<name>A0A444YNW5_ARAHY</name>
<protein>
    <submittedName>
        <fullName evidence="2">Uncharacterized protein</fullName>
    </submittedName>
</protein>
<gene>
    <name evidence="2" type="ORF">Ahy_B06g082639</name>
</gene>
<accession>A0A444YNW5</accession>
<organism evidence="2 3">
    <name type="scientific">Arachis hypogaea</name>
    <name type="common">Peanut</name>
    <dbReference type="NCBI Taxonomy" id="3818"/>
    <lineage>
        <taxon>Eukaryota</taxon>
        <taxon>Viridiplantae</taxon>
        <taxon>Streptophyta</taxon>
        <taxon>Embryophyta</taxon>
        <taxon>Tracheophyta</taxon>
        <taxon>Spermatophyta</taxon>
        <taxon>Magnoliopsida</taxon>
        <taxon>eudicotyledons</taxon>
        <taxon>Gunneridae</taxon>
        <taxon>Pentapetalae</taxon>
        <taxon>rosids</taxon>
        <taxon>fabids</taxon>
        <taxon>Fabales</taxon>
        <taxon>Fabaceae</taxon>
        <taxon>Papilionoideae</taxon>
        <taxon>50 kb inversion clade</taxon>
        <taxon>dalbergioids sensu lato</taxon>
        <taxon>Dalbergieae</taxon>
        <taxon>Pterocarpus clade</taxon>
        <taxon>Arachis</taxon>
    </lineage>
</organism>
<dbReference type="Proteomes" id="UP000289738">
    <property type="component" value="Chromosome B06"/>
</dbReference>
<feature type="compositionally biased region" description="Basic and acidic residues" evidence="1">
    <location>
        <begin position="49"/>
        <end position="58"/>
    </location>
</feature>
<evidence type="ECO:0000313" key="2">
    <source>
        <dbReference type="EMBL" id="RYR03588.1"/>
    </source>
</evidence>
<feature type="region of interest" description="Disordered" evidence="1">
    <location>
        <begin position="19"/>
        <end position="58"/>
    </location>
</feature>
<dbReference type="AlphaFoldDB" id="A0A444YNW5"/>